<gene>
    <name evidence="1" type="ORF">CLV74_1523</name>
</gene>
<feature type="non-terminal residue" evidence="1">
    <location>
        <position position="60"/>
    </location>
</feature>
<dbReference type="AlphaFoldDB" id="A0A2T0W680"/>
<evidence type="ECO:0000313" key="1">
    <source>
        <dbReference type="EMBL" id="PRY82205.1"/>
    </source>
</evidence>
<organism evidence="1 2">
    <name type="scientific">Donghicola tyrosinivorans</name>
    <dbReference type="NCBI Taxonomy" id="1652492"/>
    <lineage>
        <taxon>Bacteria</taxon>
        <taxon>Pseudomonadati</taxon>
        <taxon>Pseudomonadota</taxon>
        <taxon>Alphaproteobacteria</taxon>
        <taxon>Rhodobacterales</taxon>
        <taxon>Roseobacteraceae</taxon>
        <taxon>Donghicola</taxon>
    </lineage>
</organism>
<dbReference type="EMBL" id="PVTQ01000052">
    <property type="protein sequence ID" value="PRY82205.1"/>
    <property type="molecule type" value="Genomic_DNA"/>
</dbReference>
<reference evidence="1 2" key="1">
    <citation type="submission" date="2018-03" db="EMBL/GenBank/DDBJ databases">
        <title>Genomic Encyclopedia of Archaeal and Bacterial Type Strains, Phase II (KMG-II): from individual species to whole genera.</title>
        <authorList>
            <person name="Goeker M."/>
        </authorList>
    </citation>
    <scope>NUCLEOTIDE SEQUENCE [LARGE SCALE GENOMIC DNA]</scope>
    <source>
        <strain evidence="1 2">DSM 100212</strain>
    </source>
</reference>
<accession>A0A2T0W680</accession>
<dbReference type="Proteomes" id="UP000238392">
    <property type="component" value="Unassembled WGS sequence"/>
</dbReference>
<sequence length="60" mass="6195">MGHFQSYCIIDQGNGIVASRSLIEAALEIGDGAVIERLADPAQTVPAGQGLSLPTRIDAS</sequence>
<proteinExistence type="predicted"/>
<name>A0A2T0W680_9RHOB</name>
<evidence type="ECO:0000313" key="2">
    <source>
        <dbReference type="Proteomes" id="UP000238392"/>
    </source>
</evidence>
<comment type="caution">
    <text evidence="1">The sequence shown here is derived from an EMBL/GenBank/DDBJ whole genome shotgun (WGS) entry which is preliminary data.</text>
</comment>
<protein>
    <submittedName>
        <fullName evidence="1">Uncharacterized protein</fullName>
    </submittedName>
</protein>
<keyword evidence="2" id="KW-1185">Reference proteome</keyword>